<keyword evidence="8" id="KW-0597">Phosphoprotein</keyword>
<dbReference type="InterPro" id="IPR002197">
    <property type="entry name" value="HTH_Fis"/>
</dbReference>
<dbReference type="Gene3D" id="1.10.8.60">
    <property type="match status" value="1"/>
</dbReference>
<keyword evidence="4" id="KW-0805">Transcription regulation</keyword>
<organism evidence="11 12">
    <name type="scientific">Peteryoungia desertarenae</name>
    <dbReference type="NCBI Taxonomy" id="1813451"/>
    <lineage>
        <taxon>Bacteria</taxon>
        <taxon>Pseudomonadati</taxon>
        <taxon>Pseudomonadota</taxon>
        <taxon>Alphaproteobacteria</taxon>
        <taxon>Hyphomicrobiales</taxon>
        <taxon>Rhizobiaceae</taxon>
        <taxon>Peteryoungia</taxon>
    </lineage>
</organism>
<dbReference type="Gene3D" id="3.40.50.2300">
    <property type="match status" value="1"/>
</dbReference>
<dbReference type="PROSITE" id="PS00676">
    <property type="entry name" value="SIGMA54_INTERACT_2"/>
    <property type="match status" value="1"/>
</dbReference>
<keyword evidence="12" id="KW-1185">Reference proteome</keyword>
<evidence type="ECO:0000256" key="2">
    <source>
        <dbReference type="ARBA" id="ARBA00022840"/>
    </source>
</evidence>
<evidence type="ECO:0000256" key="8">
    <source>
        <dbReference type="PROSITE-ProRule" id="PRU00169"/>
    </source>
</evidence>
<dbReference type="PROSITE" id="PS50045">
    <property type="entry name" value="SIGMA54_INTERACT_4"/>
    <property type="match status" value="1"/>
</dbReference>
<dbReference type="SUPFAM" id="SSF52172">
    <property type="entry name" value="CheY-like"/>
    <property type="match status" value="1"/>
</dbReference>
<proteinExistence type="predicted"/>
<keyword evidence="3" id="KW-0902">Two-component regulatory system</keyword>
<feature type="domain" description="Sigma-54 factor interaction" evidence="9">
    <location>
        <begin position="141"/>
        <end position="367"/>
    </location>
</feature>
<keyword evidence="7" id="KW-0804">Transcription</keyword>
<dbReference type="SMART" id="SM00448">
    <property type="entry name" value="REC"/>
    <property type="match status" value="1"/>
</dbReference>
<dbReference type="InterPro" id="IPR027417">
    <property type="entry name" value="P-loop_NTPase"/>
</dbReference>
<evidence type="ECO:0000259" key="10">
    <source>
        <dbReference type="PROSITE" id="PS50110"/>
    </source>
</evidence>
<dbReference type="SMART" id="SM00382">
    <property type="entry name" value="AAA"/>
    <property type="match status" value="1"/>
</dbReference>
<dbReference type="SUPFAM" id="SSF52540">
    <property type="entry name" value="P-loop containing nucleoside triphosphate hydrolases"/>
    <property type="match status" value="1"/>
</dbReference>
<dbReference type="EMBL" id="CP058351">
    <property type="protein sequence ID" value="QLF71973.1"/>
    <property type="molecule type" value="Genomic_DNA"/>
</dbReference>
<dbReference type="PANTHER" id="PTHR32071">
    <property type="entry name" value="TRANSCRIPTIONAL REGULATORY PROTEIN"/>
    <property type="match status" value="1"/>
</dbReference>
<evidence type="ECO:0000256" key="1">
    <source>
        <dbReference type="ARBA" id="ARBA00022741"/>
    </source>
</evidence>
<protein>
    <submittedName>
        <fullName evidence="11">Sigma-54-dependent Fis family transcriptional regulator</fullName>
    </submittedName>
</protein>
<dbReference type="Pfam" id="PF00158">
    <property type="entry name" value="Sigma54_activat"/>
    <property type="match status" value="1"/>
</dbReference>
<evidence type="ECO:0000256" key="7">
    <source>
        <dbReference type="ARBA" id="ARBA00023163"/>
    </source>
</evidence>
<dbReference type="CDD" id="cd00009">
    <property type="entry name" value="AAA"/>
    <property type="match status" value="1"/>
</dbReference>
<evidence type="ECO:0000256" key="3">
    <source>
        <dbReference type="ARBA" id="ARBA00023012"/>
    </source>
</evidence>
<dbReference type="PRINTS" id="PR01590">
    <property type="entry name" value="HTHFIS"/>
</dbReference>
<keyword evidence="6" id="KW-0010">Activator</keyword>
<dbReference type="InterPro" id="IPR001789">
    <property type="entry name" value="Sig_transdc_resp-reg_receiver"/>
</dbReference>
<evidence type="ECO:0000313" key="11">
    <source>
        <dbReference type="EMBL" id="QLF71973.1"/>
    </source>
</evidence>
<dbReference type="PROSITE" id="PS00688">
    <property type="entry name" value="SIGMA54_INTERACT_3"/>
    <property type="match status" value="1"/>
</dbReference>
<dbReference type="Gene3D" id="1.10.10.60">
    <property type="entry name" value="Homeodomain-like"/>
    <property type="match status" value="1"/>
</dbReference>
<feature type="domain" description="Response regulatory" evidence="10">
    <location>
        <begin position="3"/>
        <end position="117"/>
    </location>
</feature>
<keyword evidence="1" id="KW-0547">Nucleotide-binding</keyword>
<dbReference type="Pfam" id="PF02954">
    <property type="entry name" value="HTH_8"/>
    <property type="match status" value="1"/>
</dbReference>
<keyword evidence="11" id="KW-0614">Plasmid</keyword>
<dbReference type="PANTHER" id="PTHR32071:SF57">
    <property type="entry name" value="C4-DICARBOXYLATE TRANSPORT TRANSCRIPTIONAL REGULATORY PROTEIN DCTD"/>
    <property type="match status" value="1"/>
</dbReference>
<dbReference type="InterPro" id="IPR003593">
    <property type="entry name" value="AAA+_ATPase"/>
</dbReference>
<dbReference type="PROSITE" id="PS50110">
    <property type="entry name" value="RESPONSE_REGULATORY"/>
    <property type="match status" value="1"/>
</dbReference>
<keyword evidence="5" id="KW-0238">DNA-binding</keyword>
<evidence type="ECO:0000313" key="12">
    <source>
        <dbReference type="Proteomes" id="UP000308530"/>
    </source>
</evidence>
<accession>A0ABX6QTS8</accession>
<dbReference type="InterPro" id="IPR025944">
    <property type="entry name" value="Sigma_54_int_dom_CS"/>
</dbReference>
<evidence type="ECO:0000259" key="9">
    <source>
        <dbReference type="PROSITE" id="PS50045"/>
    </source>
</evidence>
<dbReference type="InterPro" id="IPR009057">
    <property type="entry name" value="Homeodomain-like_sf"/>
</dbReference>
<dbReference type="Gene3D" id="3.40.50.300">
    <property type="entry name" value="P-loop containing nucleotide triphosphate hydrolases"/>
    <property type="match status" value="1"/>
</dbReference>
<name>A0ABX6QTS8_9HYPH</name>
<evidence type="ECO:0000256" key="6">
    <source>
        <dbReference type="ARBA" id="ARBA00023159"/>
    </source>
</evidence>
<dbReference type="InterPro" id="IPR002078">
    <property type="entry name" value="Sigma_54_int"/>
</dbReference>
<reference evidence="11 12" key="1">
    <citation type="submission" date="2020-06" db="EMBL/GenBank/DDBJ databases">
        <title>Genome sequence of Rhizobium sp strain ADMK78.</title>
        <authorList>
            <person name="Rahi P."/>
        </authorList>
    </citation>
    <scope>NUCLEOTIDE SEQUENCE [LARGE SCALE GENOMIC DNA]</scope>
    <source>
        <strain evidence="11 12">ADMK78</strain>
        <plasmid evidence="11 12">pPRADMK78_01</plasmid>
    </source>
</reference>
<feature type="modified residue" description="4-aspartylphosphate" evidence="8">
    <location>
        <position position="52"/>
    </location>
</feature>
<dbReference type="InterPro" id="IPR058031">
    <property type="entry name" value="AAA_lid_NorR"/>
</dbReference>
<geneLocation type="plasmid" evidence="11 12">
    <name>pPRADMK78_01</name>
</geneLocation>
<dbReference type="InterPro" id="IPR011006">
    <property type="entry name" value="CheY-like_superfamily"/>
</dbReference>
<gene>
    <name evidence="11" type="ORF">FE840_020470</name>
</gene>
<dbReference type="Pfam" id="PF25601">
    <property type="entry name" value="AAA_lid_14"/>
    <property type="match status" value="1"/>
</dbReference>
<dbReference type="Pfam" id="PF00072">
    <property type="entry name" value="Response_reg"/>
    <property type="match status" value="1"/>
</dbReference>
<evidence type="ECO:0000256" key="4">
    <source>
        <dbReference type="ARBA" id="ARBA00023015"/>
    </source>
</evidence>
<sequence length="443" mass="48271">MGCLLIVDDDRDHLTALCDLMNASGHTVTGFENASDVLAFLQTSRADLILTDLRMPGMTGLELMHAVKQRDIDLPVVLLTGHGDVGHAVEAMKAGAEDFLEKPYDAEHLVQVVERTLAARAARLEVLRLQSVIGAQADATLLGRSRAILELRQRISAIASLDVDVVIIGETGTGKELAARALHASSNRAEGPFIAINCAALPEAMAEVILFGQAANAFSGVGGARHGKLEAASGGTLLLDEVEAMSASVQAKLLRVLEERQVERLGETCLRPLDIRVIATSKRDLRLVDGFRADLYYRLAGVELRTPCLKEMGEDIPLLFSHYAELAARRYGRVAQAVDWRLEQYLKRRAWPGNVRELKAVAEAHALGISTPSPVGMFVQSSGALAERVAQFEAREIAAVLDRHRGNTQRAAETLEIPRRTLNDKMRRYGLLSSKSARSNDTY</sequence>
<dbReference type="RefSeq" id="WP_138287592.1">
    <property type="nucleotide sequence ID" value="NZ_CP058351.1"/>
</dbReference>
<evidence type="ECO:0000256" key="5">
    <source>
        <dbReference type="ARBA" id="ARBA00023125"/>
    </source>
</evidence>
<dbReference type="Proteomes" id="UP000308530">
    <property type="component" value="Plasmid pPRADMK78_01"/>
</dbReference>
<dbReference type="SUPFAM" id="SSF46689">
    <property type="entry name" value="Homeodomain-like"/>
    <property type="match status" value="1"/>
</dbReference>
<keyword evidence="2" id="KW-0067">ATP-binding</keyword>
<dbReference type="InterPro" id="IPR025943">
    <property type="entry name" value="Sigma_54_int_dom_ATP-bd_2"/>
</dbReference>